<gene>
    <name evidence="1" type="ORF">KPL71_017589</name>
</gene>
<name>A0ACB8JR25_CITSI</name>
<dbReference type="EMBL" id="CM039175">
    <property type="protein sequence ID" value="KAH9734993.1"/>
    <property type="molecule type" value="Genomic_DNA"/>
</dbReference>
<evidence type="ECO:0000313" key="2">
    <source>
        <dbReference type="Proteomes" id="UP000829398"/>
    </source>
</evidence>
<protein>
    <submittedName>
        <fullName evidence="1">Uncharacterized protein</fullName>
    </submittedName>
</protein>
<evidence type="ECO:0000313" key="1">
    <source>
        <dbReference type="EMBL" id="KAH9734993.1"/>
    </source>
</evidence>
<organism evidence="1 2">
    <name type="scientific">Citrus sinensis</name>
    <name type="common">Sweet orange</name>
    <name type="synonym">Citrus aurantium var. sinensis</name>
    <dbReference type="NCBI Taxonomy" id="2711"/>
    <lineage>
        <taxon>Eukaryota</taxon>
        <taxon>Viridiplantae</taxon>
        <taxon>Streptophyta</taxon>
        <taxon>Embryophyta</taxon>
        <taxon>Tracheophyta</taxon>
        <taxon>Spermatophyta</taxon>
        <taxon>Magnoliopsida</taxon>
        <taxon>eudicotyledons</taxon>
        <taxon>Gunneridae</taxon>
        <taxon>Pentapetalae</taxon>
        <taxon>rosids</taxon>
        <taxon>malvids</taxon>
        <taxon>Sapindales</taxon>
        <taxon>Rutaceae</taxon>
        <taxon>Aurantioideae</taxon>
        <taxon>Citrus</taxon>
    </lineage>
</organism>
<proteinExistence type="predicted"/>
<reference evidence="2" key="1">
    <citation type="journal article" date="2023" name="Hortic. Res.">
        <title>A chromosome-level phased genome enabling allele-level studies in sweet orange: a case study on citrus Huanglongbing tolerance.</title>
        <authorList>
            <person name="Wu B."/>
            <person name="Yu Q."/>
            <person name="Deng Z."/>
            <person name="Duan Y."/>
            <person name="Luo F."/>
            <person name="Gmitter F. Jr."/>
        </authorList>
    </citation>
    <scope>NUCLEOTIDE SEQUENCE [LARGE SCALE GENOMIC DNA]</scope>
    <source>
        <strain evidence="2">cv. Valencia</strain>
    </source>
</reference>
<keyword evidence="2" id="KW-1185">Reference proteome</keyword>
<comment type="caution">
    <text evidence="1">The sequence shown here is derived from an EMBL/GenBank/DDBJ whole genome shotgun (WGS) entry which is preliminary data.</text>
</comment>
<accession>A0ACB8JR25</accession>
<sequence>MTTNKERIERIKADLESLQDRISRMEFRINDKIQRMEDTISKLAESFSASRGATSQGNASSTARPIREESEGGRPPIPPRLAQLEFPRYFALASFHLGGEANQRWQWLRRTYQEEGIIVTWETFVEELWARFGPMDCEDFDEALSRVKQTGTLREYQKEFEKLGNRVQGWTQKALVGTFMGGLKSEISEEIRMFRPRTLKKAISLARMKDEQLSRQRKLFQSPTSNRAQPTITQTPPATPIKQLSWEEMQQCRAQGLCFNYNERFTAGHKCSKAQLLIFDSESKTEEATYDESSIEEQRTVSFLDP</sequence>
<dbReference type="Proteomes" id="UP000829398">
    <property type="component" value="Chromosome 6"/>
</dbReference>